<keyword evidence="5" id="KW-0325">Glycoprotein</keyword>
<protein>
    <recommendedName>
        <fullName evidence="9">RRM domain-containing protein</fullName>
    </recommendedName>
</protein>
<keyword evidence="6" id="KW-0694">RNA-binding</keyword>
<evidence type="ECO:0000313" key="10">
    <source>
        <dbReference type="EMBL" id="KAD5803375.1"/>
    </source>
</evidence>
<dbReference type="SUPFAM" id="SSF54928">
    <property type="entry name" value="RNA-binding domain, RBD"/>
    <property type="match status" value="1"/>
</dbReference>
<feature type="region of interest" description="Disordered" evidence="8">
    <location>
        <begin position="237"/>
        <end position="256"/>
    </location>
</feature>
<dbReference type="Gene3D" id="3.60.10.10">
    <property type="entry name" value="Endonuclease/exonuclease/phosphatase"/>
    <property type="match status" value="1"/>
</dbReference>
<keyword evidence="2" id="KW-0645">Protease</keyword>
<evidence type="ECO:0000256" key="8">
    <source>
        <dbReference type="SAM" id="MobiDB-lite"/>
    </source>
</evidence>
<evidence type="ECO:0000256" key="4">
    <source>
        <dbReference type="ARBA" id="ARBA00022801"/>
    </source>
</evidence>
<keyword evidence="3" id="KW-0732">Signal</keyword>
<keyword evidence="7" id="KW-0175">Coiled coil</keyword>
<accession>A0A5N6P5B3</accession>
<feature type="coiled-coil region" evidence="7">
    <location>
        <begin position="517"/>
        <end position="544"/>
    </location>
</feature>
<evidence type="ECO:0000259" key="9">
    <source>
        <dbReference type="PROSITE" id="PS50102"/>
    </source>
</evidence>
<dbReference type="InterPro" id="IPR008758">
    <property type="entry name" value="Peptidase_S28"/>
</dbReference>
<name>A0A5N6P5B3_9ASTR</name>
<proteinExistence type="inferred from homology"/>
<dbReference type="InterPro" id="IPR012677">
    <property type="entry name" value="Nucleotide-bd_a/b_plait_sf"/>
</dbReference>
<dbReference type="PROSITE" id="PS50102">
    <property type="entry name" value="RRM"/>
    <property type="match status" value="1"/>
</dbReference>
<comment type="similarity">
    <text evidence="1">Belongs to the peptidase S28 family.</text>
</comment>
<dbReference type="InterPro" id="IPR000504">
    <property type="entry name" value="RRM_dom"/>
</dbReference>
<dbReference type="GO" id="GO:0070008">
    <property type="term" value="F:serine-type exopeptidase activity"/>
    <property type="evidence" value="ECO:0007669"/>
    <property type="project" value="InterPro"/>
</dbReference>
<organism evidence="10 11">
    <name type="scientific">Mikania micrantha</name>
    <name type="common">bitter vine</name>
    <dbReference type="NCBI Taxonomy" id="192012"/>
    <lineage>
        <taxon>Eukaryota</taxon>
        <taxon>Viridiplantae</taxon>
        <taxon>Streptophyta</taxon>
        <taxon>Embryophyta</taxon>
        <taxon>Tracheophyta</taxon>
        <taxon>Spermatophyta</taxon>
        <taxon>Magnoliopsida</taxon>
        <taxon>eudicotyledons</taxon>
        <taxon>Gunneridae</taxon>
        <taxon>Pentapetalae</taxon>
        <taxon>asterids</taxon>
        <taxon>campanulids</taxon>
        <taxon>Asterales</taxon>
        <taxon>Asteraceae</taxon>
        <taxon>Asteroideae</taxon>
        <taxon>Heliantheae alliance</taxon>
        <taxon>Eupatorieae</taxon>
        <taxon>Mikania</taxon>
    </lineage>
</organism>
<sequence length="1613" mass="183281">MGSKSFGGHTAHNSSHLNSDCKKVRIVREWTESSTQQGDPFRTTGSEESTTQAGSQVSSIRRIYGRQALIDLLTMFVRERKREVDDLLRNKFVSNFAHRHRIQALLKGRFLRNQRFAEDEKQTSVAANELGFLRQTHAVSDIRKEFLTRLNNYGHAAQSDSDTLSDNEMSNYDHVEQAEVAQETPHGINEKTETFNFTSHRGSHNTPESPRAVGTMHDNNILQFEGKEKLPFTVDYSPRVDRSESSDSDTSSDNDTAYEHTTQVEAAGEIFKTANFTSINPQECARSDSDTSSEAGMKFNHIDQAEEIVHKIPNPSHNPQECIQSDPDSDASSDNGMEFDQIDQAEEIVREIPNAADNSQSLHEDGGWYHETTGSDFQEIHEEEWYENDDENVVDRMESWFGGNSSYLEAALVSRSNTFYWSDDDNDDNRSRVDELRVLTSRRSVSNLLQSDFGARLDQLMQSYVNRQDQAFESENEWMQGDDQQQSVEENEIGIDENAANRFPDSYYHLTTEGEIINGLRIDMEALEQRMNDMQKMLEACMDMQIELQRSVQQEIHSALNRSSTSQGALVDGMWHYQPESSPQHDDCFLCCNDEPESLPDRTYACSFTGLLPVLSQDFLNHQPKLTAHTDYLSFLLSRGKYDHEELIQNLLGSATGRHRVAENWRSRRSRKKAVVRTGSDGGGRRLVAGRRSREAWDAWIGEPGAFFLARIVNAECEEIPKEKGAVVGSGFLHKVTTFFVSNLPEGTSDARFRETFDGFGSLVDAYLARKRDKRGNIFGFIRFKDIEMLERLLSHWERKRYRISGRGNKGENFLHSSGTVMGVEGTVNVVNIYAPQEVVNRRLLWSTLLNLMGEADGMWIFMGDFNEVHCYSERKNSKMDGRGSADFNDFIYQAGLCEYRMGGSKFTYMSPDGTKFSKIDRFIVCDQFYHRWPGAIVTALLRLWSDHSPITLITKVLDFGPPPFKFYSSWLNLDGIDRIVNSVMEMRLGEDDPAAQLMSKFRIIKSKLKEWRTISVDIEQAHYQSLLLECNRFESLAELGFISDLERASWLNNKLELKLLDQQYPSLYRLESRKDCKVADRVSRVEGMFLFSWNWAGEFDFPQMPMDVFTFSKCTTKFAKKVVVILTMTTIVAPNKTPRLSPVNPLLKRENAVLATDSGDFETFFYNQTLDHFNYKPESYVTFRQRYIMNSKWWGGSDKNAPILAYLGAEGPIDQDVGSLGFITENAPRFKALVVYLEHRFYGESNPVGPNGSLDPVKVMEESVKNESIRGYFNSAQALADYAELLLHIKHELHAHNSPVIVIGGSYGGMLASWFRLKYPHIAVGALASSAPILYFDDITSQDGYYSIVTKDFKEASKSCYDTIKQSWDAIDRVGSTPNGLAILSQKFKTCSPLRSTSELKDYLYTMYADAAQYNAPPTYPTTRICQGIDGSSNDADVLDRVFAGVVAYNRGSSCSNMTSEVTQTSIGWPWQVCSEMSIPIGITSNVSMFPSSPYDAHEYVVDCARRFGVTPRPHWATTYYGGQDIRLTLSKFGSNIIFSNGLRDPYSSGGVLEDISESILAVKTTNGSHCLDILNSKETDPDWLVKQRQDEVQIIDRWFRKYYQNLRLLKQ</sequence>
<dbReference type="InterPro" id="IPR042269">
    <property type="entry name" value="Ser_carbopepase_S28_SKS"/>
</dbReference>
<dbReference type="PANTHER" id="PTHR11010">
    <property type="entry name" value="PROTEASE S28 PRO-X CARBOXYPEPTIDASE-RELATED"/>
    <property type="match status" value="1"/>
</dbReference>
<dbReference type="CDD" id="cd00590">
    <property type="entry name" value="RRM_SF"/>
    <property type="match status" value="1"/>
</dbReference>
<feature type="compositionally biased region" description="Polar residues" evidence="8">
    <location>
        <begin position="32"/>
        <end position="55"/>
    </location>
</feature>
<dbReference type="Pfam" id="PF05577">
    <property type="entry name" value="Peptidase_S28"/>
    <property type="match status" value="1"/>
</dbReference>
<dbReference type="SUPFAM" id="SSF56219">
    <property type="entry name" value="DNase I-like"/>
    <property type="match status" value="1"/>
</dbReference>
<dbReference type="GO" id="GO:0008239">
    <property type="term" value="F:dipeptidyl-peptidase activity"/>
    <property type="evidence" value="ECO:0007669"/>
    <property type="project" value="TreeGrafter"/>
</dbReference>
<keyword evidence="4" id="KW-0378">Hydrolase</keyword>
<dbReference type="OrthoDB" id="2130629at2759"/>
<dbReference type="InterPro" id="IPR029058">
    <property type="entry name" value="AB_hydrolase_fold"/>
</dbReference>
<evidence type="ECO:0000256" key="5">
    <source>
        <dbReference type="ARBA" id="ARBA00023180"/>
    </source>
</evidence>
<comment type="caution">
    <text evidence="10">The sequence shown here is derived from an EMBL/GenBank/DDBJ whole genome shotgun (WGS) entry which is preliminary data.</text>
</comment>
<feature type="domain" description="RRM" evidence="9">
    <location>
        <begin position="737"/>
        <end position="807"/>
    </location>
</feature>
<dbReference type="Gene3D" id="3.30.70.330">
    <property type="match status" value="1"/>
</dbReference>
<evidence type="ECO:0000256" key="3">
    <source>
        <dbReference type="ARBA" id="ARBA00022729"/>
    </source>
</evidence>
<dbReference type="Gene3D" id="1.20.120.980">
    <property type="entry name" value="Serine carboxypeptidase S28, SKS domain"/>
    <property type="match status" value="1"/>
</dbReference>
<dbReference type="EMBL" id="SZYD01000007">
    <property type="protein sequence ID" value="KAD5803375.1"/>
    <property type="molecule type" value="Genomic_DNA"/>
</dbReference>
<evidence type="ECO:0000256" key="2">
    <source>
        <dbReference type="ARBA" id="ARBA00022670"/>
    </source>
</evidence>
<dbReference type="Pfam" id="PF00076">
    <property type="entry name" value="RRM_1"/>
    <property type="match status" value="1"/>
</dbReference>
<reference evidence="10 11" key="1">
    <citation type="submission" date="2019-05" db="EMBL/GenBank/DDBJ databases">
        <title>Mikania micrantha, genome provides insights into the molecular mechanism of rapid growth.</title>
        <authorList>
            <person name="Liu B."/>
        </authorList>
    </citation>
    <scope>NUCLEOTIDE SEQUENCE [LARGE SCALE GENOMIC DNA]</scope>
    <source>
        <strain evidence="10">NLD-2019</strain>
        <tissue evidence="10">Leaf</tissue>
    </source>
</reference>
<evidence type="ECO:0000256" key="7">
    <source>
        <dbReference type="SAM" id="Coils"/>
    </source>
</evidence>
<keyword evidence="11" id="KW-1185">Reference proteome</keyword>
<dbReference type="PANTHER" id="PTHR11010:SF96">
    <property type="entry name" value="LYSOSOMAL PRO-X CARBOXYPEPTIDASE-LIKE ISOFORM X1"/>
    <property type="match status" value="1"/>
</dbReference>
<evidence type="ECO:0000313" key="11">
    <source>
        <dbReference type="Proteomes" id="UP000326396"/>
    </source>
</evidence>
<feature type="region of interest" description="Disordered" evidence="8">
    <location>
        <begin position="312"/>
        <end position="334"/>
    </location>
</feature>
<dbReference type="FunFam" id="1.20.120.980:FF:000006">
    <property type="entry name" value="Serine carboxypeptidase S28 family protein"/>
    <property type="match status" value="1"/>
</dbReference>
<dbReference type="Gene3D" id="3.40.50.1820">
    <property type="entry name" value="alpha/beta hydrolase"/>
    <property type="match status" value="1"/>
</dbReference>
<feature type="region of interest" description="Disordered" evidence="8">
    <location>
        <begin position="31"/>
        <end position="55"/>
    </location>
</feature>
<dbReference type="GO" id="GO:0006508">
    <property type="term" value="P:proteolysis"/>
    <property type="evidence" value="ECO:0007669"/>
    <property type="project" value="UniProtKB-KW"/>
</dbReference>
<evidence type="ECO:0000256" key="1">
    <source>
        <dbReference type="ARBA" id="ARBA00011079"/>
    </source>
</evidence>
<dbReference type="Proteomes" id="UP000326396">
    <property type="component" value="Linkage Group LG15"/>
</dbReference>
<dbReference type="InterPro" id="IPR036691">
    <property type="entry name" value="Endo/exonu/phosph_ase_sf"/>
</dbReference>
<gene>
    <name evidence="10" type="ORF">E3N88_14735</name>
</gene>
<dbReference type="SUPFAM" id="SSF53474">
    <property type="entry name" value="alpha/beta-Hydrolases"/>
    <property type="match status" value="1"/>
</dbReference>
<dbReference type="GO" id="GO:0003723">
    <property type="term" value="F:RNA binding"/>
    <property type="evidence" value="ECO:0007669"/>
    <property type="project" value="UniProtKB-UniRule"/>
</dbReference>
<dbReference type="InterPro" id="IPR035979">
    <property type="entry name" value="RBD_domain_sf"/>
</dbReference>
<evidence type="ECO:0000256" key="6">
    <source>
        <dbReference type="PROSITE-ProRule" id="PRU00176"/>
    </source>
</evidence>